<feature type="chain" id="PRO_5044309684" evidence="1">
    <location>
        <begin position="24"/>
        <end position="162"/>
    </location>
</feature>
<sequence length="162" mass="17236">MKRNSLALLTLTACTLLSTNALADDDIGCGLGSMVFAGQEGKVFKVLGATTNGTSGNQTFGITFGTLGCDGTGTITSDQKLAMFIDGNMDNLARDIAVGQGETLATLSEVWGIPQEQQPEFNQFAKNNFATIFHDENTTSDQVLNRLNTMLKQQDSLAAYAI</sequence>
<dbReference type="KEGG" id="vih:AB0763_07600"/>
<gene>
    <name evidence="2" type="ORF">AB0763_07600</name>
</gene>
<evidence type="ECO:0000256" key="1">
    <source>
        <dbReference type="SAM" id="SignalP"/>
    </source>
</evidence>
<protein>
    <submittedName>
        <fullName evidence="2">DUF3015 domain-containing protein</fullName>
    </submittedName>
</protein>
<evidence type="ECO:0000313" key="2">
    <source>
        <dbReference type="EMBL" id="XDK24092.1"/>
    </source>
</evidence>
<proteinExistence type="predicted"/>
<dbReference type="EMBL" id="CP162601">
    <property type="protein sequence ID" value="XDK24092.1"/>
    <property type="molecule type" value="Genomic_DNA"/>
</dbReference>
<reference evidence="2" key="1">
    <citation type="submission" date="2024-07" db="EMBL/GenBank/DDBJ databases">
        <title>Genome Analysis of a Potential Novel Vibrio Species Secreting pH- and Thermo-stable Alginate Lyase and its Application in Producing Alginate Oligosaccharides.</title>
        <authorList>
            <person name="Huang H."/>
            <person name="Bao K."/>
        </authorList>
    </citation>
    <scope>NUCLEOTIDE SEQUENCE</scope>
    <source>
        <strain evidence="2">HB236076</strain>
    </source>
</reference>
<dbReference type="RefSeq" id="WP_306100150.1">
    <property type="nucleotide sequence ID" value="NZ_CP162601.1"/>
</dbReference>
<feature type="signal peptide" evidence="1">
    <location>
        <begin position="1"/>
        <end position="23"/>
    </location>
</feature>
<organism evidence="2">
    <name type="scientific">Vibrio sp. HB236076</name>
    <dbReference type="NCBI Taxonomy" id="3232307"/>
    <lineage>
        <taxon>Bacteria</taxon>
        <taxon>Pseudomonadati</taxon>
        <taxon>Pseudomonadota</taxon>
        <taxon>Gammaproteobacteria</taxon>
        <taxon>Vibrionales</taxon>
        <taxon>Vibrionaceae</taxon>
        <taxon>Vibrio</taxon>
    </lineage>
</organism>
<dbReference type="InterPro" id="IPR021383">
    <property type="entry name" value="DUF3015"/>
</dbReference>
<accession>A0AB39HBK6</accession>
<dbReference type="AlphaFoldDB" id="A0AB39HBK6"/>
<keyword evidence="1" id="KW-0732">Signal</keyword>
<dbReference type="Pfam" id="PF11220">
    <property type="entry name" value="DUF3015"/>
    <property type="match status" value="1"/>
</dbReference>
<name>A0AB39HBK6_9VIBR</name>